<dbReference type="EMBL" id="CP016070">
    <property type="protein sequence ID" value="AOW81107.1"/>
    <property type="molecule type" value="Genomic_DNA"/>
</dbReference>
<dbReference type="Pfam" id="PF13185">
    <property type="entry name" value="GAF_2"/>
    <property type="match status" value="1"/>
</dbReference>
<evidence type="ECO:0000313" key="10">
    <source>
        <dbReference type="Proteomes" id="UP000185608"/>
    </source>
</evidence>
<dbReference type="AlphaFoldDB" id="A0A1D8S6W7"/>
<accession>A0A1J1AFR8</accession>
<dbReference type="InterPro" id="IPR031803">
    <property type="entry name" value="BAT_GAF/HTH-assoc"/>
</dbReference>
<dbReference type="SUPFAM" id="SSF55785">
    <property type="entry name" value="PYP-like sensor domain (PAS domain)"/>
    <property type="match status" value="1"/>
</dbReference>
<keyword evidence="3" id="KW-0157">Chromophore</keyword>
<dbReference type="InterPro" id="IPR007050">
    <property type="entry name" value="HTH_bacterioopsin"/>
</dbReference>
<dbReference type="InterPro" id="IPR003018">
    <property type="entry name" value="GAF"/>
</dbReference>
<proteinExistence type="predicted"/>
<evidence type="ECO:0000313" key="9">
    <source>
        <dbReference type="EMBL" id="APE96449.1"/>
    </source>
</evidence>
<dbReference type="InterPro" id="IPR000700">
    <property type="entry name" value="PAS-assoc_C"/>
</dbReference>
<gene>
    <name evidence="9" type="ORF">HSR6_2020</name>
    <name evidence="8" type="ORF">HTSR_1945</name>
</gene>
<dbReference type="Proteomes" id="UP000186165">
    <property type="component" value="Chromosome"/>
</dbReference>
<organism evidence="8 10">
    <name type="scientific">Halodesulfurarchaeum formicicum</name>
    <dbReference type="NCBI Taxonomy" id="1873524"/>
    <lineage>
        <taxon>Archaea</taxon>
        <taxon>Methanobacteriati</taxon>
        <taxon>Methanobacteriota</taxon>
        <taxon>Stenosarchaea group</taxon>
        <taxon>Halobacteria</taxon>
        <taxon>Halobacteriales</taxon>
        <taxon>Halobacteriaceae</taxon>
        <taxon>Halodesulfurarchaeum</taxon>
    </lineage>
</organism>
<dbReference type="Pfam" id="PF15915">
    <property type="entry name" value="BAT"/>
    <property type="match status" value="1"/>
</dbReference>
<dbReference type="STRING" id="1873524.HSR6_2020"/>
<evidence type="ECO:0000256" key="3">
    <source>
        <dbReference type="ARBA" id="ARBA00022991"/>
    </source>
</evidence>
<protein>
    <submittedName>
        <fullName evidence="8">Bacterio-opsin activator</fullName>
    </submittedName>
</protein>
<reference evidence="8 10" key="1">
    <citation type="submission" date="2016-06" db="EMBL/GenBank/DDBJ databases">
        <title>Discovery of anaerobic lithoheterotrophic haloarchaeon capable of sulfur respiration by hydrogen and formate.</title>
        <authorList>
            <person name="Sorokin D.Y."/>
            <person name="Kublanov I.V."/>
            <person name="Roman P."/>
            <person name="Sinninghe Damste J.S."/>
            <person name="Golyshin P.N."/>
            <person name="Rojo D."/>
            <person name="Ciordia S."/>
            <person name="Mena Md.C."/>
            <person name="Ferrer M."/>
            <person name="Smedile F."/>
            <person name="Messina E."/>
            <person name="La Cono V."/>
            <person name="Yakimov M.M."/>
        </authorList>
    </citation>
    <scope>NUCLEOTIDE SEQUENCE [LARGE SCALE GENOMIC DNA]</scope>
    <source>
        <strain evidence="8 10">HTSR1</strain>
    </source>
</reference>
<dbReference type="CDD" id="cd00130">
    <property type="entry name" value="PAS"/>
    <property type="match status" value="1"/>
</dbReference>
<dbReference type="Pfam" id="PF13426">
    <property type="entry name" value="PAS_9"/>
    <property type="match status" value="1"/>
</dbReference>
<evidence type="ECO:0000256" key="2">
    <source>
        <dbReference type="ARBA" id="ARBA00022643"/>
    </source>
</evidence>
<dbReference type="InterPro" id="IPR001610">
    <property type="entry name" value="PAC"/>
</dbReference>
<keyword evidence="5" id="KW-0804">Transcription</keyword>
<keyword evidence="11" id="KW-1185">Reference proteome</keyword>
<dbReference type="KEGG" id="halh:HTSR_1945"/>
<sequence>MGETPADERIAELSVEEELHLKEDAMDAAPVGISISDPSLPDNPLIYVNDQFTETTGYERPEILGTNCRFLQGPETDMDRVAKMAEAVTEQKQVAVELKNYRKDGELFWNRVEIAPIYDESGDVAYYVGYQADVTDRKEAELALAAERQTLDHVLSRVTSLVPDIAETIVDSDTRDDLEASIAERFATVPDLTAAWVGRYNPSTGLLRPVAGDNRPTEPLGAEDVTGLAAAIDSGTVEVLTDSTGLFAGMEPPAATALVPLRYRDSVYGLLAVATAEADVFDERETVVLEAIGQSAGAAINALERVSLSAGESVIEVRLEVADPAMPLVELADSLSGEVTADGQATISDGQPTLLLTVSDVPSSSVAEQVKRTGDLKLVAGSESGTVLEWTVPPGPFARSIVQDAVRLEDLSATPSSVRLTFAAASEHMGNTVVGRFRDGYEGVELLAFHEVADREQSAESFREHVTDDLTGRQLEALQKAYVSGFFEWPRAVEGESLAAAMDIHPSTFHQHLRAAERKLISAYFDG</sequence>
<evidence type="ECO:0000256" key="1">
    <source>
        <dbReference type="ARBA" id="ARBA00022630"/>
    </source>
</evidence>
<dbReference type="PATRIC" id="fig|1855411.3.peg.1951"/>
<dbReference type="NCBIfam" id="TIGR00229">
    <property type="entry name" value="sensory_box"/>
    <property type="match status" value="1"/>
</dbReference>
<dbReference type="RefSeq" id="WP_070365755.1">
    <property type="nucleotide sequence ID" value="NZ_CP016070.1"/>
</dbReference>
<dbReference type="Gene3D" id="3.30.450.20">
    <property type="entry name" value="PAS domain"/>
    <property type="match status" value="1"/>
</dbReference>
<evidence type="ECO:0000313" key="8">
    <source>
        <dbReference type="EMBL" id="AOW81107.1"/>
    </source>
</evidence>
<evidence type="ECO:0000256" key="5">
    <source>
        <dbReference type="ARBA" id="ARBA00023163"/>
    </source>
</evidence>
<evidence type="ECO:0000259" key="7">
    <source>
        <dbReference type="PROSITE" id="PS50113"/>
    </source>
</evidence>
<reference evidence="9" key="3">
    <citation type="journal article" date="2017" name="ISME J.">
        <title>Discovery of anaerobic lithoheterotrophic haloarchaea, ubiquitous in hypersaline habitats.</title>
        <authorList>
            <person name="Sorokin D.Y."/>
            <person name="Messina E."/>
            <person name="Smedile F."/>
            <person name="Roman P."/>
            <person name="Damste J.S.S."/>
            <person name="Ciordia S."/>
            <person name="Mena M.C."/>
            <person name="Ferrer M."/>
            <person name="Golyshin P.N."/>
            <person name="Kublanov I.V."/>
            <person name="Samarov N.I."/>
            <person name="Toshchakov S.V."/>
            <person name="La Cono V."/>
            <person name="Yakimov M.M."/>
        </authorList>
    </citation>
    <scope>NUCLEOTIDE SEQUENCE</scope>
    <source>
        <strain evidence="9">HSR6</strain>
    </source>
</reference>
<evidence type="ECO:0000259" key="6">
    <source>
        <dbReference type="PROSITE" id="PS50112"/>
    </source>
</evidence>
<feature type="domain" description="PAC" evidence="7">
    <location>
        <begin position="94"/>
        <end position="146"/>
    </location>
</feature>
<dbReference type="PANTHER" id="PTHR47429">
    <property type="entry name" value="PROTEIN TWIN LOV 1"/>
    <property type="match status" value="1"/>
</dbReference>
<dbReference type="SUPFAM" id="SSF55781">
    <property type="entry name" value="GAF domain-like"/>
    <property type="match status" value="1"/>
</dbReference>
<dbReference type="EMBL" id="CP016804">
    <property type="protein sequence ID" value="APE96449.1"/>
    <property type="molecule type" value="Genomic_DNA"/>
</dbReference>
<dbReference type="PROSITE" id="PS50113">
    <property type="entry name" value="PAC"/>
    <property type="match status" value="1"/>
</dbReference>
<dbReference type="InterPro" id="IPR029016">
    <property type="entry name" value="GAF-like_dom_sf"/>
</dbReference>
<name>A0A1D8S6W7_9EURY</name>
<dbReference type="KEGG" id="hhsr:HSR6_2020"/>
<dbReference type="OrthoDB" id="106505at2157"/>
<accession>A0A1D8S6W7</accession>
<dbReference type="GeneID" id="30418554"/>
<dbReference type="InterPro" id="IPR000014">
    <property type="entry name" value="PAS"/>
</dbReference>
<keyword evidence="2" id="KW-0288">FMN</keyword>
<dbReference type="PROSITE" id="PS50112">
    <property type="entry name" value="PAS"/>
    <property type="match status" value="1"/>
</dbReference>
<dbReference type="Pfam" id="PF04967">
    <property type="entry name" value="HTH_10"/>
    <property type="match status" value="1"/>
</dbReference>
<dbReference type="PANTHER" id="PTHR47429:SF2">
    <property type="entry name" value="PROTEIN TWIN LOV 1"/>
    <property type="match status" value="1"/>
</dbReference>
<evidence type="ECO:0000313" key="11">
    <source>
        <dbReference type="Proteomes" id="UP000186165"/>
    </source>
</evidence>
<reference evidence="11" key="2">
    <citation type="submission" date="2016-08" db="EMBL/GenBank/DDBJ databases">
        <title>Discovery of first anaerobic lithoheterotrophic haloarchae widely represented in hypersaline habitats.</title>
        <authorList>
            <person name="Sorokin D.Y."/>
            <person name="Kublanov I.V."/>
            <person name="Roman P."/>
            <person name="Sinninghe Damste J.S."/>
            <person name="Golyshin P.N."/>
            <person name="Rojo D."/>
            <person name="Ciordia S."/>
            <person name="Mena Md.C."/>
            <person name="Ferrer M."/>
            <person name="Smedile F."/>
            <person name="Messina E."/>
            <person name="La Cono V."/>
            <person name="Yakimov M.M."/>
        </authorList>
    </citation>
    <scope>NUCLEOTIDE SEQUENCE [LARGE SCALE GENOMIC DNA]</scope>
    <source>
        <strain evidence="11">HSR6</strain>
    </source>
</reference>
<dbReference type="Proteomes" id="UP000185608">
    <property type="component" value="Chromosome"/>
</dbReference>
<evidence type="ECO:0000256" key="4">
    <source>
        <dbReference type="ARBA" id="ARBA00023015"/>
    </source>
</evidence>
<dbReference type="SMART" id="SM00086">
    <property type="entry name" value="PAC"/>
    <property type="match status" value="1"/>
</dbReference>
<feature type="domain" description="PAS" evidence="6">
    <location>
        <begin position="25"/>
        <end position="92"/>
    </location>
</feature>
<dbReference type="InterPro" id="IPR035965">
    <property type="entry name" value="PAS-like_dom_sf"/>
</dbReference>
<keyword evidence="1" id="KW-0285">Flavoprotein</keyword>
<keyword evidence="4" id="KW-0805">Transcription regulation</keyword>
<dbReference type="Gene3D" id="3.30.450.40">
    <property type="match status" value="1"/>
</dbReference>